<comment type="caution">
    <text evidence="1">The sequence shown here is derived from an EMBL/GenBank/DDBJ whole genome shotgun (WGS) entry which is preliminary data.</text>
</comment>
<evidence type="ECO:0000313" key="1">
    <source>
        <dbReference type="EMBL" id="MBB2148075.1"/>
    </source>
</evidence>
<keyword evidence="2" id="KW-1185">Reference proteome</keyword>
<dbReference type="EMBL" id="WNXC01000001">
    <property type="protein sequence ID" value="MBB2148075.1"/>
    <property type="molecule type" value="Genomic_DNA"/>
</dbReference>
<dbReference type="RefSeq" id="WP_182953634.1">
    <property type="nucleotide sequence ID" value="NZ_WNXC01000001.1"/>
</dbReference>
<evidence type="ECO:0000313" key="2">
    <source>
        <dbReference type="Proteomes" id="UP000636110"/>
    </source>
</evidence>
<dbReference type="PROSITE" id="PS51257">
    <property type="entry name" value="PROKAR_LIPOPROTEIN"/>
    <property type="match status" value="1"/>
</dbReference>
<reference evidence="1 2" key="1">
    <citation type="submission" date="2019-11" db="EMBL/GenBank/DDBJ databases">
        <title>Description of Pedobacter sp. LMG 31462T.</title>
        <authorList>
            <person name="Carlier A."/>
            <person name="Qi S."/>
            <person name="Vandamme P."/>
        </authorList>
    </citation>
    <scope>NUCLEOTIDE SEQUENCE [LARGE SCALE GENOMIC DNA]</scope>
    <source>
        <strain evidence="1 2">LMG 31462</strain>
    </source>
</reference>
<dbReference type="SUPFAM" id="SSF63825">
    <property type="entry name" value="YWTD domain"/>
    <property type="match status" value="1"/>
</dbReference>
<protein>
    <recommendedName>
        <fullName evidence="3">PE-PGRS family protein</fullName>
    </recommendedName>
</protein>
<evidence type="ECO:0008006" key="3">
    <source>
        <dbReference type="Google" id="ProtNLM"/>
    </source>
</evidence>
<gene>
    <name evidence="1" type="ORF">GM920_04025</name>
</gene>
<dbReference type="Proteomes" id="UP000636110">
    <property type="component" value="Unassembled WGS sequence"/>
</dbReference>
<accession>A0ABR6ES37</accession>
<name>A0ABR6ES37_9SPHI</name>
<proteinExistence type="predicted"/>
<sequence>MKITLFLTLLVAGLQSCTKEKTESPAQDTVVVVKPPITDEIPKANYDLSLLDKNNLFSNSALVGAFNRQDYRELSGIASSQQYPGVVYVHEDSGNGNEVYISNTKGEDLGKLILDGVSNRDWEDIAYGPGPDPTKKYIYVAEIGDNDAKYSSVFVYRFAEPAIVLNSSQNAVHVTPDKLQFTYPKGAVNAESLLLDPVTKDLYIATKEEARSTLYVARYPQSSSSTTVLIPLALLPFDLLTAADISADGNEILMRNTGQIWYWKRGLNESIAQTILRKPQDAPYSGNEHQGEALCFAADGSGYLSTSETKKYPSSISAISFYQRIKTN</sequence>
<organism evidence="1 2">
    <name type="scientific">Pedobacter gandavensis</name>
    <dbReference type="NCBI Taxonomy" id="2679963"/>
    <lineage>
        <taxon>Bacteria</taxon>
        <taxon>Pseudomonadati</taxon>
        <taxon>Bacteroidota</taxon>
        <taxon>Sphingobacteriia</taxon>
        <taxon>Sphingobacteriales</taxon>
        <taxon>Sphingobacteriaceae</taxon>
        <taxon>Pedobacter</taxon>
    </lineage>
</organism>